<protein>
    <submittedName>
        <fullName evidence="2">Uncharacterized protein</fullName>
    </submittedName>
</protein>
<dbReference type="Proteomes" id="UP001162131">
    <property type="component" value="Unassembled WGS sequence"/>
</dbReference>
<evidence type="ECO:0000256" key="1">
    <source>
        <dbReference type="SAM" id="MobiDB-lite"/>
    </source>
</evidence>
<organism evidence="2 3">
    <name type="scientific">Blepharisma stoltei</name>
    <dbReference type="NCBI Taxonomy" id="1481888"/>
    <lineage>
        <taxon>Eukaryota</taxon>
        <taxon>Sar</taxon>
        <taxon>Alveolata</taxon>
        <taxon>Ciliophora</taxon>
        <taxon>Postciliodesmatophora</taxon>
        <taxon>Heterotrichea</taxon>
        <taxon>Heterotrichida</taxon>
        <taxon>Blepharismidae</taxon>
        <taxon>Blepharisma</taxon>
    </lineage>
</organism>
<keyword evidence="3" id="KW-1185">Reference proteome</keyword>
<proteinExistence type="predicted"/>
<gene>
    <name evidence="2" type="ORF">BSTOLATCC_MIC27499</name>
</gene>
<sequence>MVEEKLYYLMLESCKDQLLRHCKVTFKSLVEVHEFSYQKKKRKIPSIDFKAKEAVLHLQEIASSVALTHISEEFKIDGNLIPSSNVYLARIENNGLIQTYFHSSEDKNDHLRKPRRATNPPLHPEEKIGTSKRSNSTNLKLPNIIITSSSSPKGSSDYKLVEAPNDFIRKNDDNCNTFSAVNKSASLETSKSENSPIKGRYVRVNRRSSVPINNNIKPSSEIPFSINGPFLLKRSSWFNADNHKYYSVKEKLKLIRDSYKNARFKADSHNK</sequence>
<accession>A0AAU9JAD8</accession>
<name>A0AAU9JAD8_9CILI</name>
<dbReference type="EMBL" id="CAJZBQ010000027">
    <property type="protein sequence ID" value="CAG9320923.1"/>
    <property type="molecule type" value="Genomic_DNA"/>
</dbReference>
<comment type="caution">
    <text evidence="2">The sequence shown here is derived from an EMBL/GenBank/DDBJ whole genome shotgun (WGS) entry which is preliminary data.</text>
</comment>
<dbReference type="AlphaFoldDB" id="A0AAU9JAD8"/>
<reference evidence="2" key="1">
    <citation type="submission" date="2021-09" db="EMBL/GenBank/DDBJ databases">
        <authorList>
            <consortium name="AG Swart"/>
            <person name="Singh M."/>
            <person name="Singh A."/>
            <person name="Seah K."/>
            <person name="Emmerich C."/>
        </authorList>
    </citation>
    <scope>NUCLEOTIDE SEQUENCE</scope>
    <source>
        <strain evidence="2">ATCC30299</strain>
    </source>
</reference>
<feature type="region of interest" description="Disordered" evidence="1">
    <location>
        <begin position="105"/>
        <end position="136"/>
    </location>
</feature>
<evidence type="ECO:0000313" key="3">
    <source>
        <dbReference type="Proteomes" id="UP001162131"/>
    </source>
</evidence>
<evidence type="ECO:0000313" key="2">
    <source>
        <dbReference type="EMBL" id="CAG9320923.1"/>
    </source>
</evidence>